<feature type="non-terminal residue" evidence="16">
    <location>
        <position position="1"/>
    </location>
</feature>
<keyword evidence="4" id="KW-0575">Peroxidase</keyword>
<dbReference type="GO" id="GO:0140825">
    <property type="term" value="F:lactoperoxidase activity"/>
    <property type="evidence" value="ECO:0007669"/>
    <property type="project" value="UniProtKB-EC"/>
</dbReference>
<proteinExistence type="inferred from homology"/>
<feature type="binding site" description="axial binding residue" evidence="13">
    <location>
        <position position="122"/>
    </location>
    <ligand>
        <name>heme b</name>
        <dbReference type="ChEBI" id="CHEBI:60344"/>
    </ligand>
    <ligandPart>
        <name>Fe</name>
        <dbReference type="ChEBI" id="CHEBI:18248"/>
    </ligandPart>
</feature>
<protein>
    <recommendedName>
        <fullName evidence="3">peroxidase</fullName>
        <ecNumber evidence="3">1.11.1.7</ecNumber>
    </recommendedName>
</protein>
<comment type="similarity">
    <text evidence="2">Belongs to the peroxidase family. Ascorbate peroxidase subfamily.</text>
</comment>
<keyword evidence="7 13" id="KW-0106">Calcium</keyword>
<feature type="binding site" evidence="12">
    <location>
        <position position="92"/>
    </location>
    <ligand>
        <name>substrate</name>
    </ligand>
</feature>
<dbReference type="PANTHER" id="PTHR31517">
    <property type="match status" value="1"/>
</dbReference>
<keyword evidence="17" id="KW-1185">Reference proteome</keyword>
<dbReference type="Gene3D" id="1.10.520.10">
    <property type="match status" value="1"/>
</dbReference>
<evidence type="ECO:0000256" key="9">
    <source>
        <dbReference type="ARBA" id="ARBA00023004"/>
    </source>
</evidence>
<comment type="caution">
    <text evidence="16">The sequence shown here is derived from an EMBL/GenBank/DDBJ whole genome shotgun (WGS) entry which is preliminary data.</text>
</comment>
<feature type="binding site" evidence="13">
    <location>
        <position position="175"/>
    </location>
    <ligand>
        <name>Ca(2+)</name>
        <dbReference type="ChEBI" id="CHEBI:29108"/>
        <label>2</label>
    </ligand>
</feature>
<evidence type="ECO:0000313" key="16">
    <source>
        <dbReference type="EMBL" id="KAI5078353.1"/>
    </source>
</evidence>
<dbReference type="OrthoDB" id="2113341at2759"/>
<dbReference type="InterPro" id="IPR002016">
    <property type="entry name" value="Haem_peroxidase"/>
</dbReference>
<accession>A0A9D4ZJX8</accession>
<dbReference type="AlphaFoldDB" id="A0A9D4ZJX8"/>
<comment type="cofactor">
    <cofactor evidence="13">
        <name>heme b</name>
        <dbReference type="ChEBI" id="CHEBI:60344"/>
    </cofactor>
    <text evidence="13">Binds 1 heme b (iron(II)-protoporphyrin IX) group per subunit.</text>
</comment>
<dbReference type="EMBL" id="JABFUD020000006">
    <property type="protein sequence ID" value="KAI5078353.1"/>
    <property type="molecule type" value="Genomic_DNA"/>
</dbReference>
<keyword evidence="9 13" id="KW-0408">Iron</keyword>
<reference evidence="16" key="1">
    <citation type="submission" date="2021-01" db="EMBL/GenBank/DDBJ databases">
        <title>Adiantum capillus-veneris genome.</title>
        <authorList>
            <person name="Fang Y."/>
            <person name="Liao Q."/>
        </authorList>
    </citation>
    <scope>NUCLEOTIDE SEQUENCE</scope>
    <source>
        <strain evidence="16">H3</strain>
        <tissue evidence="16">Leaf</tissue>
    </source>
</reference>
<keyword evidence="6 13" id="KW-0479">Metal-binding</keyword>
<evidence type="ECO:0000256" key="7">
    <source>
        <dbReference type="ARBA" id="ARBA00022837"/>
    </source>
</evidence>
<dbReference type="InterPro" id="IPR019793">
    <property type="entry name" value="Peroxidases_heam-ligand_BS"/>
</dbReference>
<evidence type="ECO:0000313" key="17">
    <source>
        <dbReference type="Proteomes" id="UP000886520"/>
    </source>
</evidence>
<dbReference type="SUPFAM" id="SSF48113">
    <property type="entry name" value="Heme-dependent peroxidases"/>
    <property type="match status" value="1"/>
</dbReference>
<evidence type="ECO:0000259" key="15">
    <source>
        <dbReference type="PROSITE" id="PS50873"/>
    </source>
</evidence>
<dbReference type="GO" id="GO:0020037">
    <property type="term" value="F:heme binding"/>
    <property type="evidence" value="ECO:0007669"/>
    <property type="project" value="InterPro"/>
</dbReference>
<evidence type="ECO:0000256" key="11">
    <source>
        <dbReference type="ARBA" id="ARBA00023180"/>
    </source>
</evidence>
<keyword evidence="8" id="KW-0560">Oxidoreductase</keyword>
<evidence type="ECO:0000256" key="2">
    <source>
        <dbReference type="ARBA" id="ARBA00006873"/>
    </source>
</evidence>
<gene>
    <name evidence="16" type="ORF">GOP47_0006024</name>
</gene>
<dbReference type="EC" id="1.11.1.7" evidence="3"/>
<evidence type="ECO:0000256" key="3">
    <source>
        <dbReference type="ARBA" id="ARBA00012313"/>
    </source>
</evidence>
<dbReference type="InterPro" id="IPR000823">
    <property type="entry name" value="Peroxidase_pln"/>
</dbReference>
<dbReference type="GO" id="GO:0006979">
    <property type="term" value="P:response to oxidative stress"/>
    <property type="evidence" value="ECO:0007669"/>
    <property type="project" value="InterPro"/>
</dbReference>
<dbReference type="GO" id="GO:0046872">
    <property type="term" value="F:metal ion binding"/>
    <property type="evidence" value="ECO:0007669"/>
    <property type="project" value="UniProtKB-KW"/>
</dbReference>
<evidence type="ECO:0000256" key="12">
    <source>
        <dbReference type="PIRSR" id="PIRSR600823-2"/>
    </source>
</evidence>
<feature type="binding site" evidence="13">
    <location>
        <position position="172"/>
    </location>
    <ligand>
        <name>Ca(2+)</name>
        <dbReference type="ChEBI" id="CHEBI:29108"/>
        <label>2</label>
    </ligand>
</feature>
<dbReference type="InterPro" id="IPR010255">
    <property type="entry name" value="Haem_peroxidase_sf"/>
</dbReference>
<dbReference type="PRINTS" id="PR00461">
    <property type="entry name" value="PLPEROXIDASE"/>
</dbReference>
<dbReference type="PRINTS" id="PR00458">
    <property type="entry name" value="PEROXIDASE"/>
</dbReference>
<keyword evidence="10 14" id="KW-1015">Disulfide bond</keyword>
<dbReference type="Pfam" id="PF00141">
    <property type="entry name" value="peroxidase"/>
    <property type="match status" value="1"/>
</dbReference>
<dbReference type="PROSITE" id="PS00435">
    <property type="entry name" value="PEROXIDASE_1"/>
    <property type="match status" value="1"/>
</dbReference>
<evidence type="ECO:0000256" key="13">
    <source>
        <dbReference type="PIRSR" id="PIRSR600823-3"/>
    </source>
</evidence>
<dbReference type="PANTHER" id="PTHR31517:SF84">
    <property type="entry name" value="PEROXIDASE"/>
    <property type="match status" value="1"/>
</dbReference>
<keyword evidence="5" id="KW-0349">Heme</keyword>
<feature type="domain" description="Plant heme peroxidase family profile" evidence="15">
    <location>
        <begin position="73"/>
        <end position="252"/>
    </location>
</feature>
<evidence type="ECO:0000256" key="14">
    <source>
        <dbReference type="PIRSR" id="PIRSR600823-5"/>
    </source>
</evidence>
<evidence type="ECO:0000256" key="1">
    <source>
        <dbReference type="ARBA" id="ARBA00000189"/>
    </source>
</evidence>
<name>A0A9D4ZJX8_ADICA</name>
<keyword evidence="11" id="KW-0325">Glycoprotein</keyword>
<dbReference type="Gene3D" id="1.10.420.10">
    <property type="entry name" value="Peroxidase, domain 2"/>
    <property type="match status" value="1"/>
</dbReference>
<evidence type="ECO:0000256" key="10">
    <source>
        <dbReference type="ARBA" id="ARBA00023157"/>
    </source>
</evidence>
<dbReference type="FunFam" id="1.10.420.10:FF:000006">
    <property type="entry name" value="Peroxidase"/>
    <property type="match status" value="1"/>
</dbReference>
<evidence type="ECO:0000256" key="5">
    <source>
        <dbReference type="ARBA" id="ARBA00022617"/>
    </source>
</evidence>
<feature type="binding site" evidence="13">
    <location>
        <position position="180"/>
    </location>
    <ligand>
        <name>Ca(2+)</name>
        <dbReference type="ChEBI" id="CHEBI:29108"/>
        <label>2</label>
    </ligand>
</feature>
<evidence type="ECO:0000256" key="4">
    <source>
        <dbReference type="ARBA" id="ARBA00022559"/>
    </source>
</evidence>
<dbReference type="PROSITE" id="PS50873">
    <property type="entry name" value="PEROXIDASE_4"/>
    <property type="match status" value="1"/>
</dbReference>
<feature type="disulfide bond" evidence="14">
    <location>
        <begin position="129"/>
        <end position="156"/>
    </location>
</feature>
<comment type="catalytic activity">
    <reaction evidence="1">
        <text>2 a phenolic donor + H2O2 = 2 a phenolic radical donor + 2 H2O</text>
        <dbReference type="Rhea" id="RHEA:56136"/>
        <dbReference type="ChEBI" id="CHEBI:15377"/>
        <dbReference type="ChEBI" id="CHEBI:16240"/>
        <dbReference type="ChEBI" id="CHEBI:139520"/>
        <dbReference type="ChEBI" id="CHEBI:139521"/>
        <dbReference type="EC" id="1.11.1.7"/>
    </reaction>
</comment>
<sequence>VVMPPYCWTNRSPSKQLPPTMHHFAHPLFTSWTTSKKPLRMHALVSSLVPTPSSLPQLLLSIWLEVLSSTCQQEDATALKAANNQTVVDSLPPPTFDIADLKASFRSQSLDIEDLVSLSGGHSIGKAHCRVVDVQRSPIISQDLDPEYVDKLTMVCLPIGDADRESRTVGLDIVTQEQFDNAYFRNVLDRRATFHSDAALLNDPDSAQLVHDYAEDQQKFFDQFTQSMIKMSKLRVLTGNQGVIRKKCFSPN</sequence>
<organism evidence="16 17">
    <name type="scientific">Adiantum capillus-veneris</name>
    <name type="common">Maidenhair fern</name>
    <dbReference type="NCBI Taxonomy" id="13818"/>
    <lineage>
        <taxon>Eukaryota</taxon>
        <taxon>Viridiplantae</taxon>
        <taxon>Streptophyta</taxon>
        <taxon>Embryophyta</taxon>
        <taxon>Tracheophyta</taxon>
        <taxon>Polypodiopsida</taxon>
        <taxon>Polypodiidae</taxon>
        <taxon>Polypodiales</taxon>
        <taxon>Pteridineae</taxon>
        <taxon>Pteridaceae</taxon>
        <taxon>Vittarioideae</taxon>
        <taxon>Adiantum</taxon>
    </lineage>
</organism>
<evidence type="ECO:0000256" key="6">
    <source>
        <dbReference type="ARBA" id="ARBA00022723"/>
    </source>
</evidence>
<comment type="cofactor">
    <cofactor evidence="13">
        <name>Ca(2+)</name>
        <dbReference type="ChEBI" id="CHEBI:29108"/>
    </cofactor>
    <text evidence="13">Binds 2 calcium ions per subunit.</text>
</comment>
<dbReference type="Proteomes" id="UP000886520">
    <property type="component" value="Chromosome 6"/>
</dbReference>
<evidence type="ECO:0000256" key="8">
    <source>
        <dbReference type="ARBA" id="ARBA00023002"/>
    </source>
</evidence>